<comment type="cofactor">
    <cofactor evidence="1">
        <name>FAD</name>
        <dbReference type="ChEBI" id="CHEBI:57692"/>
    </cofactor>
</comment>
<feature type="binding site" evidence="4">
    <location>
        <position position="247"/>
    </location>
    <ligand>
        <name>substrate</name>
    </ligand>
</feature>
<dbReference type="SUPFAM" id="SSF51905">
    <property type="entry name" value="FAD/NAD(P)-binding domain"/>
    <property type="match status" value="1"/>
</dbReference>
<dbReference type="RefSeq" id="WP_059147440.1">
    <property type="nucleotide sequence ID" value="NZ_LLZJ01000388.1"/>
</dbReference>
<dbReference type="InterPro" id="IPR001613">
    <property type="entry name" value="Flavin_amine_oxidase"/>
</dbReference>
<dbReference type="EMBL" id="LLZJ01000388">
    <property type="protein sequence ID" value="KUL47232.1"/>
    <property type="molecule type" value="Genomic_DNA"/>
</dbReference>
<dbReference type="OrthoDB" id="337830at2"/>
<comment type="similarity">
    <text evidence="2">Belongs to the flavin monoamine oxidase family.</text>
</comment>
<evidence type="ECO:0000313" key="6">
    <source>
        <dbReference type="EMBL" id="KUL47232.1"/>
    </source>
</evidence>
<protein>
    <submittedName>
        <fullName evidence="6">FAD-dependent oxidoreductase</fullName>
    </submittedName>
</protein>
<dbReference type="PANTHER" id="PTHR43563">
    <property type="entry name" value="AMINE OXIDASE"/>
    <property type="match status" value="1"/>
</dbReference>
<sequence length="370" mass="38778">MAHSTSRSVVVIGAGASGLAAASTLTQAGHDVVVLEARERIGGRLLSAPAIPEGSLDLGATWFWDDERHVRALLADSELGSFPQHTTGDAVYQDASGVQRLAGNLIDARANRFTTSAASLTDVLAASLPSGTLRLGTPVTAIRTTPSGISVRTPDSVIEAEHVVLAVPPSLALDRIDFGGQLAADLVRVAEQTPVWMGAVVKVVAEYPEAFWRRDGLAGAAFSRTGPLQEIHDMSGPDGQPAALFGFAHPSTARNGGSDFRAAVTGHLTQLFGPQAAQPLALHVQDWSAEQWTSPAQVAQLGDYSLFGHRLYQRPALDGRLHWASTETARSYAGHIDGALLGGERAAQAILHALPDPNEEPAPAEPSLSA</sequence>
<dbReference type="GO" id="GO:0016491">
    <property type="term" value="F:oxidoreductase activity"/>
    <property type="evidence" value="ECO:0007669"/>
    <property type="project" value="UniProtKB-KW"/>
</dbReference>
<feature type="domain" description="Amine oxidase" evidence="5">
    <location>
        <begin position="118"/>
        <end position="351"/>
    </location>
</feature>
<dbReference type="PRINTS" id="PR00757">
    <property type="entry name" value="AMINEOXDASEF"/>
</dbReference>
<dbReference type="PANTHER" id="PTHR43563:SF1">
    <property type="entry name" value="AMINE OXIDASE [FLAVIN-CONTAINING] B"/>
    <property type="match status" value="1"/>
</dbReference>
<dbReference type="InterPro" id="IPR036188">
    <property type="entry name" value="FAD/NAD-bd_sf"/>
</dbReference>
<gene>
    <name evidence="6" type="ORF">ADL28_32925</name>
</gene>
<evidence type="ECO:0000313" key="7">
    <source>
        <dbReference type="Proteomes" id="UP000053413"/>
    </source>
</evidence>
<keyword evidence="3" id="KW-0560">Oxidoreductase</keyword>
<dbReference type="InterPro" id="IPR002937">
    <property type="entry name" value="Amino_oxidase"/>
</dbReference>
<dbReference type="Pfam" id="PF01593">
    <property type="entry name" value="Amino_oxidase"/>
    <property type="match status" value="1"/>
</dbReference>
<name>A0A0X3VSG8_STRVO</name>
<accession>A0A0X3VSG8</accession>
<dbReference type="Proteomes" id="UP000053413">
    <property type="component" value="Unassembled WGS sequence"/>
</dbReference>
<evidence type="ECO:0000256" key="4">
    <source>
        <dbReference type="PIRSR" id="PIRSR601613-1"/>
    </source>
</evidence>
<reference evidence="7" key="1">
    <citation type="submission" date="2015-10" db="EMBL/GenBank/DDBJ databases">
        <authorList>
            <person name="Ju K.-S."/>
            <person name="Doroghazi J.R."/>
            <person name="Metcalf W.W."/>
        </authorList>
    </citation>
    <scope>NUCLEOTIDE SEQUENCE [LARGE SCALE GENOMIC DNA]</scope>
    <source>
        <strain evidence="7">NRRL F-8817</strain>
    </source>
</reference>
<dbReference type="InterPro" id="IPR050703">
    <property type="entry name" value="Flavin_MAO"/>
</dbReference>
<feature type="binding site" evidence="4">
    <location>
        <position position="139"/>
    </location>
    <ligand>
        <name>FAD</name>
        <dbReference type="ChEBI" id="CHEBI:57692"/>
    </ligand>
</feature>
<feature type="binding site" evidence="4">
    <location>
        <position position="327"/>
    </location>
    <ligand>
        <name>FAD</name>
        <dbReference type="ChEBI" id="CHEBI:57692"/>
    </ligand>
</feature>
<evidence type="ECO:0000259" key="5">
    <source>
        <dbReference type="Pfam" id="PF01593"/>
    </source>
</evidence>
<organism evidence="6 7">
    <name type="scientific">Streptomyces violaceusniger</name>
    <dbReference type="NCBI Taxonomy" id="68280"/>
    <lineage>
        <taxon>Bacteria</taxon>
        <taxon>Bacillati</taxon>
        <taxon>Actinomycetota</taxon>
        <taxon>Actinomycetes</taxon>
        <taxon>Kitasatosporales</taxon>
        <taxon>Streptomycetaceae</taxon>
        <taxon>Streptomyces</taxon>
        <taxon>Streptomyces violaceusniger group</taxon>
    </lineage>
</organism>
<evidence type="ECO:0000256" key="1">
    <source>
        <dbReference type="ARBA" id="ARBA00001974"/>
    </source>
</evidence>
<evidence type="ECO:0000256" key="2">
    <source>
        <dbReference type="ARBA" id="ARBA00005995"/>
    </source>
</evidence>
<proteinExistence type="inferred from homology"/>
<dbReference type="Pfam" id="PF13450">
    <property type="entry name" value="NAD_binding_8"/>
    <property type="match status" value="1"/>
</dbReference>
<dbReference type="SUPFAM" id="SSF54373">
    <property type="entry name" value="FAD-linked reductases, C-terminal domain"/>
    <property type="match status" value="1"/>
</dbReference>
<evidence type="ECO:0000256" key="3">
    <source>
        <dbReference type="ARBA" id="ARBA00023002"/>
    </source>
</evidence>
<dbReference type="Gene3D" id="3.50.50.60">
    <property type="entry name" value="FAD/NAD(P)-binding domain"/>
    <property type="match status" value="2"/>
</dbReference>
<dbReference type="AlphaFoldDB" id="A0A0X3VSG8"/>
<comment type="caution">
    <text evidence="6">The sequence shown here is derived from an EMBL/GenBank/DDBJ whole genome shotgun (WGS) entry which is preliminary data.</text>
</comment>